<organism evidence="2 3">
    <name type="scientific">Physcomitrium patens</name>
    <name type="common">Spreading-leaved earth moss</name>
    <name type="synonym">Physcomitrella patens</name>
    <dbReference type="NCBI Taxonomy" id="3218"/>
    <lineage>
        <taxon>Eukaryota</taxon>
        <taxon>Viridiplantae</taxon>
        <taxon>Streptophyta</taxon>
        <taxon>Embryophyta</taxon>
        <taxon>Bryophyta</taxon>
        <taxon>Bryophytina</taxon>
        <taxon>Bryopsida</taxon>
        <taxon>Funariidae</taxon>
        <taxon>Funariales</taxon>
        <taxon>Funariaceae</taxon>
        <taxon>Physcomitrium</taxon>
    </lineage>
</organism>
<dbReference type="Gramene" id="Pp3c3_16660V3.3">
    <property type="protein sequence ID" value="Pp3c3_16660V3.3"/>
    <property type="gene ID" value="Pp3c3_16660"/>
</dbReference>
<accession>A0A7I4D8B9</accession>
<name>A0A7I4D8B9_PHYPA</name>
<keyword evidence="3" id="KW-1185">Reference proteome</keyword>
<evidence type="ECO:0000313" key="3">
    <source>
        <dbReference type="Proteomes" id="UP000006727"/>
    </source>
</evidence>
<dbReference type="AlphaFoldDB" id="A0A7I4D8B9"/>
<protein>
    <submittedName>
        <fullName evidence="2">Uncharacterized protein</fullName>
    </submittedName>
</protein>
<keyword evidence="1" id="KW-0812">Transmembrane</keyword>
<evidence type="ECO:0000313" key="2">
    <source>
        <dbReference type="EnsemblPlants" id="Pp3c3_16660V3.3"/>
    </source>
</evidence>
<dbReference type="EMBL" id="ABEU02000003">
    <property type="status" value="NOT_ANNOTATED_CDS"/>
    <property type="molecule type" value="Genomic_DNA"/>
</dbReference>
<reference evidence="2 3" key="2">
    <citation type="journal article" date="2018" name="Plant J.">
        <title>The Physcomitrella patens chromosome-scale assembly reveals moss genome structure and evolution.</title>
        <authorList>
            <person name="Lang D."/>
            <person name="Ullrich K.K."/>
            <person name="Murat F."/>
            <person name="Fuchs J."/>
            <person name="Jenkins J."/>
            <person name="Haas F.B."/>
            <person name="Piednoel M."/>
            <person name="Gundlach H."/>
            <person name="Van Bel M."/>
            <person name="Meyberg R."/>
            <person name="Vives C."/>
            <person name="Morata J."/>
            <person name="Symeonidi A."/>
            <person name="Hiss M."/>
            <person name="Muchero W."/>
            <person name="Kamisugi Y."/>
            <person name="Saleh O."/>
            <person name="Blanc G."/>
            <person name="Decker E.L."/>
            <person name="van Gessel N."/>
            <person name="Grimwood J."/>
            <person name="Hayes R.D."/>
            <person name="Graham S.W."/>
            <person name="Gunter L.E."/>
            <person name="McDaniel S.F."/>
            <person name="Hoernstein S.N.W."/>
            <person name="Larsson A."/>
            <person name="Li F.W."/>
            <person name="Perroud P.F."/>
            <person name="Phillips J."/>
            <person name="Ranjan P."/>
            <person name="Rokshar D.S."/>
            <person name="Rothfels C.J."/>
            <person name="Schneider L."/>
            <person name="Shu S."/>
            <person name="Stevenson D.W."/>
            <person name="Thummler F."/>
            <person name="Tillich M."/>
            <person name="Villarreal Aguilar J.C."/>
            <person name="Widiez T."/>
            <person name="Wong G.K."/>
            <person name="Wymore A."/>
            <person name="Zhang Y."/>
            <person name="Zimmer A.D."/>
            <person name="Quatrano R.S."/>
            <person name="Mayer K.F.X."/>
            <person name="Goodstein D."/>
            <person name="Casacuberta J.M."/>
            <person name="Vandepoele K."/>
            <person name="Reski R."/>
            <person name="Cuming A.C."/>
            <person name="Tuskan G.A."/>
            <person name="Maumus F."/>
            <person name="Salse J."/>
            <person name="Schmutz J."/>
            <person name="Rensing S.A."/>
        </authorList>
    </citation>
    <scope>NUCLEOTIDE SEQUENCE [LARGE SCALE GENOMIC DNA]</scope>
    <source>
        <strain evidence="2 3">cv. Gransden 2004</strain>
    </source>
</reference>
<evidence type="ECO:0000256" key="1">
    <source>
        <dbReference type="SAM" id="Phobius"/>
    </source>
</evidence>
<sequence>MRRRSLVVNFFSQWRDSIIFLLFCQLVLRHVYVFVYLGCFFFVFDVFEWSLEFVAFSSLQWQARTKTLPVVERLQKGLPCSFFPILWRRKHLSLLRSQQGKASMS</sequence>
<keyword evidence="1" id="KW-1133">Transmembrane helix</keyword>
<proteinExistence type="predicted"/>
<dbReference type="Proteomes" id="UP000006727">
    <property type="component" value="Chromosome 3"/>
</dbReference>
<dbReference type="EnsemblPlants" id="Pp3c3_16660V3.3">
    <property type="protein sequence ID" value="Pp3c3_16660V3.3"/>
    <property type="gene ID" value="Pp3c3_16660"/>
</dbReference>
<reference evidence="2 3" key="1">
    <citation type="journal article" date="2008" name="Science">
        <title>The Physcomitrella genome reveals evolutionary insights into the conquest of land by plants.</title>
        <authorList>
            <person name="Rensing S."/>
            <person name="Lang D."/>
            <person name="Zimmer A."/>
            <person name="Terry A."/>
            <person name="Salamov A."/>
            <person name="Shapiro H."/>
            <person name="Nishiyama T."/>
            <person name="Perroud P.-F."/>
            <person name="Lindquist E."/>
            <person name="Kamisugi Y."/>
            <person name="Tanahashi T."/>
            <person name="Sakakibara K."/>
            <person name="Fujita T."/>
            <person name="Oishi K."/>
            <person name="Shin-I T."/>
            <person name="Kuroki Y."/>
            <person name="Toyoda A."/>
            <person name="Suzuki Y."/>
            <person name="Hashimoto A."/>
            <person name="Yamaguchi K."/>
            <person name="Sugano A."/>
            <person name="Kohara Y."/>
            <person name="Fujiyama A."/>
            <person name="Anterola A."/>
            <person name="Aoki S."/>
            <person name="Ashton N."/>
            <person name="Barbazuk W.B."/>
            <person name="Barker E."/>
            <person name="Bennetzen J."/>
            <person name="Bezanilla M."/>
            <person name="Blankenship R."/>
            <person name="Cho S.H."/>
            <person name="Dutcher S."/>
            <person name="Estelle M."/>
            <person name="Fawcett J.A."/>
            <person name="Gundlach H."/>
            <person name="Hanada K."/>
            <person name="Heyl A."/>
            <person name="Hicks K.A."/>
            <person name="Hugh J."/>
            <person name="Lohr M."/>
            <person name="Mayer K."/>
            <person name="Melkozernov A."/>
            <person name="Murata T."/>
            <person name="Nelson D."/>
            <person name="Pils B."/>
            <person name="Prigge M."/>
            <person name="Reiss B."/>
            <person name="Renner T."/>
            <person name="Rombauts S."/>
            <person name="Rushton P."/>
            <person name="Sanderfoot A."/>
            <person name="Schween G."/>
            <person name="Shiu S.-H."/>
            <person name="Stueber K."/>
            <person name="Theodoulou F.L."/>
            <person name="Tu H."/>
            <person name="Van de Peer Y."/>
            <person name="Verrier P.J."/>
            <person name="Waters E."/>
            <person name="Wood A."/>
            <person name="Yang L."/>
            <person name="Cove D."/>
            <person name="Cuming A."/>
            <person name="Hasebe M."/>
            <person name="Lucas S."/>
            <person name="Mishler D.B."/>
            <person name="Reski R."/>
            <person name="Grigoriev I."/>
            <person name="Quatrano R.S."/>
            <person name="Boore J.L."/>
        </authorList>
    </citation>
    <scope>NUCLEOTIDE SEQUENCE [LARGE SCALE GENOMIC DNA]</scope>
    <source>
        <strain evidence="2 3">cv. Gransden 2004</strain>
    </source>
</reference>
<feature type="transmembrane region" description="Helical" evidence="1">
    <location>
        <begin position="20"/>
        <end position="44"/>
    </location>
</feature>
<keyword evidence="1" id="KW-0472">Membrane</keyword>
<reference evidence="2" key="3">
    <citation type="submission" date="2020-12" db="UniProtKB">
        <authorList>
            <consortium name="EnsemblPlants"/>
        </authorList>
    </citation>
    <scope>IDENTIFICATION</scope>
</reference>